<dbReference type="AlphaFoldDB" id="A0A7S1NMC3"/>
<evidence type="ECO:0000313" key="6">
    <source>
        <dbReference type="EMBL" id="CAD9030251.1"/>
    </source>
</evidence>
<dbReference type="FunFam" id="1.10.510.10:FF:000571">
    <property type="entry name" value="Maternal embryonic leucine zipper kinase"/>
    <property type="match status" value="1"/>
</dbReference>
<dbReference type="GO" id="GO:0005524">
    <property type="term" value="F:ATP binding"/>
    <property type="evidence" value="ECO:0007669"/>
    <property type="project" value="UniProtKB-UniRule"/>
</dbReference>
<keyword evidence="1 3" id="KW-0547">Nucleotide-binding</keyword>
<dbReference type="InterPro" id="IPR011009">
    <property type="entry name" value="Kinase-like_dom_sf"/>
</dbReference>
<comment type="similarity">
    <text evidence="4">Belongs to the protein kinase superfamily.</text>
</comment>
<dbReference type="PROSITE" id="PS50011">
    <property type="entry name" value="PROTEIN_KINASE_DOM"/>
    <property type="match status" value="1"/>
</dbReference>
<dbReference type="GO" id="GO:0004674">
    <property type="term" value="F:protein serine/threonine kinase activity"/>
    <property type="evidence" value="ECO:0007669"/>
    <property type="project" value="UniProtKB-KW"/>
</dbReference>
<evidence type="ECO:0000256" key="1">
    <source>
        <dbReference type="ARBA" id="ARBA00022741"/>
    </source>
</evidence>
<dbReference type="InterPro" id="IPR008271">
    <property type="entry name" value="Ser/Thr_kinase_AS"/>
</dbReference>
<dbReference type="InterPro" id="IPR017441">
    <property type="entry name" value="Protein_kinase_ATP_BS"/>
</dbReference>
<dbReference type="InterPro" id="IPR000719">
    <property type="entry name" value="Prot_kinase_dom"/>
</dbReference>
<evidence type="ECO:0000256" key="3">
    <source>
        <dbReference type="PROSITE-ProRule" id="PRU10141"/>
    </source>
</evidence>
<name>A0A7S1NMC3_9EUGL</name>
<evidence type="ECO:0000256" key="2">
    <source>
        <dbReference type="ARBA" id="ARBA00022840"/>
    </source>
</evidence>
<dbReference type="PROSITE" id="PS00107">
    <property type="entry name" value="PROTEIN_KINASE_ATP"/>
    <property type="match status" value="1"/>
</dbReference>
<dbReference type="CDD" id="cd05117">
    <property type="entry name" value="STKc_CAMK"/>
    <property type="match status" value="1"/>
</dbReference>
<feature type="domain" description="Protein kinase" evidence="5">
    <location>
        <begin position="15"/>
        <end position="292"/>
    </location>
</feature>
<dbReference type="SMART" id="SM00220">
    <property type="entry name" value="S_TKc"/>
    <property type="match status" value="1"/>
</dbReference>
<proteinExistence type="inferred from homology"/>
<dbReference type="EMBL" id="HBGA01111132">
    <property type="protein sequence ID" value="CAD9030251.1"/>
    <property type="molecule type" value="Transcribed_RNA"/>
</dbReference>
<sequence length="474" mass="52578">MSLALLPSGTRFKDFTLEESIGQGRFSHVYRAVRDDGTKWAVKAVNKKEVGTTAYSGSRKEARMLEELDHPSIVKCTDFFEQAGQLFVVMELLSGGDLFDKIIDLKYYTESVAARLTQNVLHALEYLHAHGVCHRDVKPENLMLRTSSKLAAADDLDCVLANVVLVDFGTATKFYGYEEGCAASITDFMGTPEYMAPEVIETDQRKRLGYNEKCDVWSLGVVVFTLLCGWPPFFAETQNALFHKILNGQWGFPPNTIWTLISQQAKDFICRLLAGKPEDRVSAKEALQLEWIEMHCPAEVIVNNESVCVCPIPIATVEEVVPTASSFDKELVLNRSRSNSMNYRARSDSDDVNRSLSENLSQSIGDESTSLQTSVKNMKANIDSMRATKGAEPAGAVQDFKKPRWYNGSHLKFTFAADDEIEEILEGDPGPDVLSTSPPGHDVAPTRKCSLVAEVPPEEGVPFPIELCDEDRGI</sequence>
<dbReference type="SUPFAM" id="SSF56112">
    <property type="entry name" value="Protein kinase-like (PK-like)"/>
    <property type="match status" value="1"/>
</dbReference>
<evidence type="ECO:0000256" key="4">
    <source>
        <dbReference type="RuleBase" id="RU000304"/>
    </source>
</evidence>
<keyword evidence="4" id="KW-0808">Transferase</keyword>
<keyword evidence="4" id="KW-0418">Kinase</keyword>
<keyword evidence="2 3" id="KW-0067">ATP-binding</keyword>
<dbReference type="PANTHER" id="PTHR24347">
    <property type="entry name" value="SERINE/THREONINE-PROTEIN KINASE"/>
    <property type="match status" value="1"/>
</dbReference>
<reference evidence="6" key="1">
    <citation type="submission" date="2021-01" db="EMBL/GenBank/DDBJ databases">
        <authorList>
            <person name="Corre E."/>
            <person name="Pelletier E."/>
            <person name="Niang G."/>
            <person name="Scheremetjew M."/>
            <person name="Finn R."/>
            <person name="Kale V."/>
            <person name="Holt S."/>
            <person name="Cochrane G."/>
            <person name="Meng A."/>
            <person name="Brown T."/>
            <person name="Cohen L."/>
        </authorList>
    </citation>
    <scope>NUCLEOTIDE SEQUENCE</scope>
    <source>
        <strain evidence="6">NIES-381</strain>
    </source>
</reference>
<gene>
    <name evidence="6" type="ORF">EGYM00392_LOCUS41390</name>
</gene>
<evidence type="ECO:0000259" key="5">
    <source>
        <dbReference type="PROSITE" id="PS50011"/>
    </source>
</evidence>
<keyword evidence="4" id="KW-0723">Serine/threonine-protein kinase</keyword>
<accession>A0A7S1NMC3</accession>
<dbReference type="Pfam" id="PF00069">
    <property type="entry name" value="Pkinase"/>
    <property type="match status" value="1"/>
</dbReference>
<dbReference type="Gene3D" id="1.10.510.10">
    <property type="entry name" value="Transferase(Phosphotransferase) domain 1"/>
    <property type="match status" value="1"/>
</dbReference>
<feature type="binding site" evidence="3">
    <location>
        <position position="43"/>
    </location>
    <ligand>
        <name>ATP</name>
        <dbReference type="ChEBI" id="CHEBI:30616"/>
    </ligand>
</feature>
<organism evidence="6">
    <name type="scientific">Eutreptiella gymnastica</name>
    <dbReference type="NCBI Taxonomy" id="73025"/>
    <lineage>
        <taxon>Eukaryota</taxon>
        <taxon>Discoba</taxon>
        <taxon>Euglenozoa</taxon>
        <taxon>Euglenida</taxon>
        <taxon>Spirocuta</taxon>
        <taxon>Euglenophyceae</taxon>
        <taxon>Eutreptiales</taxon>
        <taxon>Eutreptiaceae</taxon>
        <taxon>Eutreptiella</taxon>
    </lineage>
</organism>
<protein>
    <recommendedName>
        <fullName evidence="5">Protein kinase domain-containing protein</fullName>
    </recommendedName>
</protein>
<dbReference type="PROSITE" id="PS00108">
    <property type="entry name" value="PROTEIN_KINASE_ST"/>
    <property type="match status" value="1"/>
</dbReference>